<protein>
    <submittedName>
        <fullName evidence="1">Uncharacterized protein</fullName>
    </submittedName>
</protein>
<evidence type="ECO:0000313" key="2">
    <source>
        <dbReference type="Proteomes" id="UP000547973"/>
    </source>
</evidence>
<evidence type="ECO:0000313" key="1">
    <source>
        <dbReference type="EMBL" id="NYI40444.1"/>
    </source>
</evidence>
<organism evidence="1 2">
    <name type="scientific">Demequina lutea</name>
    <dbReference type="NCBI Taxonomy" id="431489"/>
    <lineage>
        <taxon>Bacteria</taxon>
        <taxon>Bacillati</taxon>
        <taxon>Actinomycetota</taxon>
        <taxon>Actinomycetes</taxon>
        <taxon>Micrococcales</taxon>
        <taxon>Demequinaceae</taxon>
        <taxon>Demequina</taxon>
    </lineage>
</organism>
<name>A0A7Y9Z7Y4_9MICO</name>
<sequence>MTSTLSASAEREFERRAKHKFAVLQHVDEVSGSVAATCR</sequence>
<dbReference type="AlphaFoldDB" id="A0A7Y9Z7Y4"/>
<dbReference type="EMBL" id="JACBZO010000001">
    <property type="protein sequence ID" value="NYI40444.1"/>
    <property type="molecule type" value="Genomic_DNA"/>
</dbReference>
<keyword evidence="2" id="KW-1185">Reference proteome</keyword>
<gene>
    <name evidence="1" type="ORF">BKA03_000563</name>
</gene>
<reference evidence="1 2" key="1">
    <citation type="submission" date="2020-07" db="EMBL/GenBank/DDBJ databases">
        <title>Sequencing the genomes of 1000 actinobacteria strains.</title>
        <authorList>
            <person name="Klenk H.-P."/>
        </authorList>
    </citation>
    <scope>NUCLEOTIDE SEQUENCE [LARGE SCALE GENOMIC DNA]</scope>
    <source>
        <strain evidence="1 2">DSM 19970</strain>
    </source>
</reference>
<dbReference type="Proteomes" id="UP000547973">
    <property type="component" value="Unassembled WGS sequence"/>
</dbReference>
<proteinExistence type="predicted"/>
<accession>A0A7Y9Z7Y4</accession>
<comment type="caution">
    <text evidence="1">The sequence shown here is derived from an EMBL/GenBank/DDBJ whole genome shotgun (WGS) entry which is preliminary data.</text>
</comment>